<evidence type="ECO:0000313" key="2">
    <source>
        <dbReference type="Proteomes" id="UP000724874"/>
    </source>
</evidence>
<organism evidence="1 2">
    <name type="scientific">Gymnopilus junonius</name>
    <name type="common">Spectacular rustgill mushroom</name>
    <name type="synonym">Gymnopilus spectabilis subsp. junonius</name>
    <dbReference type="NCBI Taxonomy" id="109634"/>
    <lineage>
        <taxon>Eukaryota</taxon>
        <taxon>Fungi</taxon>
        <taxon>Dikarya</taxon>
        <taxon>Basidiomycota</taxon>
        <taxon>Agaricomycotina</taxon>
        <taxon>Agaricomycetes</taxon>
        <taxon>Agaricomycetidae</taxon>
        <taxon>Agaricales</taxon>
        <taxon>Agaricineae</taxon>
        <taxon>Hymenogastraceae</taxon>
        <taxon>Gymnopilus</taxon>
    </lineage>
</organism>
<evidence type="ECO:0000313" key="1">
    <source>
        <dbReference type="EMBL" id="KAF8873495.1"/>
    </source>
</evidence>
<reference evidence="1" key="1">
    <citation type="submission" date="2020-11" db="EMBL/GenBank/DDBJ databases">
        <authorList>
            <consortium name="DOE Joint Genome Institute"/>
            <person name="Ahrendt S."/>
            <person name="Riley R."/>
            <person name="Andreopoulos W."/>
            <person name="LaButti K."/>
            <person name="Pangilinan J."/>
            <person name="Ruiz-duenas F.J."/>
            <person name="Barrasa J.M."/>
            <person name="Sanchez-Garcia M."/>
            <person name="Camarero S."/>
            <person name="Miyauchi S."/>
            <person name="Serrano A."/>
            <person name="Linde D."/>
            <person name="Babiker R."/>
            <person name="Drula E."/>
            <person name="Ayuso-Fernandez I."/>
            <person name="Pacheco R."/>
            <person name="Padilla G."/>
            <person name="Ferreira P."/>
            <person name="Barriuso J."/>
            <person name="Kellner H."/>
            <person name="Castanera R."/>
            <person name="Alfaro M."/>
            <person name="Ramirez L."/>
            <person name="Pisabarro A.G."/>
            <person name="Kuo A."/>
            <person name="Tritt A."/>
            <person name="Lipzen A."/>
            <person name="He G."/>
            <person name="Yan M."/>
            <person name="Ng V."/>
            <person name="Cullen D."/>
            <person name="Martin F."/>
            <person name="Rosso M.-N."/>
            <person name="Henrissat B."/>
            <person name="Hibbett D."/>
            <person name="Martinez A.T."/>
            <person name="Grigoriev I.V."/>
        </authorList>
    </citation>
    <scope>NUCLEOTIDE SEQUENCE</scope>
    <source>
        <strain evidence="1">AH 44721</strain>
    </source>
</reference>
<gene>
    <name evidence="1" type="ORF">CPB84DRAFT_622562</name>
</gene>
<protein>
    <submittedName>
        <fullName evidence="1">Uncharacterized protein</fullName>
    </submittedName>
</protein>
<dbReference type="AlphaFoldDB" id="A0A9P5N930"/>
<proteinExistence type="predicted"/>
<keyword evidence="2" id="KW-1185">Reference proteome</keyword>
<comment type="caution">
    <text evidence="1">The sequence shown here is derived from an EMBL/GenBank/DDBJ whole genome shotgun (WGS) entry which is preliminary data.</text>
</comment>
<dbReference type="Proteomes" id="UP000724874">
    <property type="component" value="Unassembled WGS sequence"/>
</dbReference>
<accession>A0A9P5N930</accession>
<dbReference type="EMBL" id="JADNYJ010000235">
    <property type="protein sequence ID" value="KAF8873495.1"/>
    <property type="molecule type" value="Genomic_DNA"/>
</dbReference>
<name>A0A9P5N930_GYMJU</name>
<dbReference type="PROSITE" id="PS51257">
    <property type="entry name" value="PROKAR_LIPOPROTEIN"/>
    <property type="match status" value="1"/>
</dbReference>
<sequence length="89" mass="9994">MALFGMRTRHLIPFCLSFSSHLIQSILSACLHRVKGSSICYYAYFRGRNEYNTSLASYSDGQLVNICQENNEILSGRGVDEGLSNVNRV</sequence>